<accession>A0A8S2XTB9</accession>
<evidence type="ECO:0000313" key="2">
    <source>
        <dbReference type="Proteomes" id="UP000676336"/>
    </source>
</evidence>
<comment type="caution">
    <text evidence="1">The sequence shown here is derived from an EMBL/GenBank/DDBJ whole genome shotgun (WGS) entry which is preliminary data.</text>
</comment>
<dbReference type="AlphaFoldDB" id="A0A8S2XTB9"/>
<protein>
    <submittedName>
        <fullName evidence="1">Uncharacterized protein</fullName>
    </submittedName>
</protein>
<dbReference type="Proteomes" id="UP000676336">
    <property type="component" value="Unassembled WGS sequence"/>
</dbReference>
<proteinExistence type="predicted"/>
<organism evidence="1 2">
    <name type="scientific">Rotaria magnacalcarata</name>
    <dbReference type="NCBI Taxonomy" id="392030"/>
    <lineage>
        <taxon>Eukaryota</taxon>
        <taxon>Metazoa</taxon>
        <taxon>Spiralia</taxon>
        <taxon>Gnathifera</taxon>
        <taxon>Rotifera</taxon>
        <taxon>Eurotatoria</taxon>
        <taxon>Bdelloidea</taxon>
        <taxon>Philodinida</taxon>
        <taxon>Philodinidae</taxon>
        <taxon>Rotaria</taxon>
    </lineage>
</organism>
<reference evidence="1" key="1">
    <citation type="submission" date="2021-02" db="EMBL/GenBank/DDBJ databases">
        <authorList>
            <person name="Nowell W R."/>
        </authorList>
    </citation>
    <scope>NUCLEOTIDE SEQUENCE</scope>
</reference>
<evidence type="ECO:0000313" key="1">
    <source>
        <dbReference type="EMBL" id="CAF4511340.1"/>
    </source>
</evidence>
<gene>
    <name evidence="1" type="ORF">SMN809_LOCUS35378</name>
</gene>
<name>A0A8S2XTB9_9BILA</name>
<dbReference type="EMBL" id="CAJOBI010084206">
    <property type="protein sequence ID" value="CAF4511340.1"/>
    <property type="molecule type" value="Genomic_DNA"/>
</dbReference>
<sequence>MRTNDLLPQADLLLEMLDAQDTMDISFNMNVNNLSSNTENCTRNSLISNTIPSISFEIADSSMYSNQYSNMLPINIDKNSLSEKHSQLTPTLPFYKQIPNKSTTTEHLF</sequence>